<evidence type="ECO:0000256" key="1">
    <source>
        <dbReference type="ARBA" id="ARBA00022737"/>
    </source>
</evidence>
<evidence type="ECO:0000256" key="2">
    <source>
        <dbReference type="ARBA" id="ARBA00023043"/>
    </source>
</evidence>
<evidence type="ECO:0000256" key="3">
    <source>
        <dbReference type="PROSITE-ProRule" id="PRU00023"/>
    </source>
</evidence>
<keyword evidence="1" id="KW-0677">Repeat</keyword>
<dbReference type="Pfam" id="PF12796">
    <property type="entry name" value="Ank_2"/>
    <property type="match status" value="1"/>
</dbReference>
<dbReference type="PROSITE" id="PS50297">
    <property type="entry name" value="ANK_REP_REGION"/>
    <property type="match status" value="2"/>
</dbReference>
<dbReference type="Gene3D" id="1.25.40.20">
    <property type="entry name" value="Ankyrin repeat-containing domain"/>
    <property type="match status" value="1"/>
</dbReference>
<sequence>MDNHRSLQGHDSSCCSGGAGGRSWGVAEGLEELDFRKSLAGAALSNDISRMRQLLSRGVAADITDANGYTPLHYAARNGHLDACLLLLQNGAQVDKCTRAGKATSLHRAAYAGHVEIVKALIRAGADVLRQDADGLRPVDRAGHI</sequence>
<name>A0A8T2V8Z8_CERRI</name>
<proteinExistence type="predicted"/>
<dbReference type="PANTHER" id="PTHR24171:SF9">
    <property type="entry name" value="ANKYRIN REPEAT DOMAIN-CONTAINING PROTEIN 39"/>
    <property type="match status" value="1"/>
</dbReference>
<protein>
    <recommendedName>
        <fullName evidence="6">Ankyrin repeat domain-containing protein 39</fullName>
    </recommendedName>
</protein>
<feature type="repeat" description="ANK" evidence="3">
    <location>
        <begin position="101"/>
        <end position="133"/>
    </location>
</feature>
<dbReference type="AlphaFoldDB" id="A0A8T2V8Z8"/>
<dbReference type="PRINTS" id="PR01415">
    <property type="entry name" value="ANKYRIN"/>
</dbReference>
<feature type="repeat" description="ANK" evidence="3">
    <location>
        <begin position="67"/>
        <end position="99"/>
    </location>
</feature>
<keyword evidence="2 3" id="KW-0040">ANK repeat</keyword>
<dbReference type="InterPro" id="IPR002110">
    <property type="entry name" value="Ankyrin_rpt"/>
</dbReference>
<reference evidence="4" key="1">
    <citation type="submission" date="2021-08" db="EMBL/GenBank/DDBJ databases">
        <title>WGS assembly of Ceratopteris richardii.</title>
        <authorList>
            <person name="Marchant D.B."/>
            <person name="Chen G."/>
            <person name="Jenkins J."/>
            <person name="Shu S."/>
            <person name="Leebens-Mack J."/>
            <person name="Grimwood J."/>
            <person name="Schmutz J."/>
            <person name="Soltis P."/>
            <person name="Soltis D."/>
            <person name="Chen Z.-H."/>
        </authorList>
    </citation>
    <scope>NUCLEOTIDE SEQUENCE</scope>
    <source>
        <strain evidence="4">Whitten #5841</strain>
        <tissue evidence="4">Leaf</tissue>
    </source>
</reference>
<evidence type="ECO:0000313" key="5">
    <source>
        <dbReference type="Proteomes" id="UP000825935"/>
    </source>
</evidence>
<dbReference type="PROSITE" id="PS50088">
    <property type="entry name" value="ANK_REPEAT"/>
    <property type="match status" value="2"/>
</dbReference>
<dbReference type="EMBL" id="CM035407">
    <property type="protein sequence ID" value="KAH7444917.1"/>
    <property type="molecule type" value="Genomic_DNA"/>
</dbReference>
<keyword evidence="5" id="KW-1185">Reference proteome</keyword>
<dbReference type="SUPFAM" id="SSF48403">
    <property type="entry name" value="Ankyrin repeat"/>
    <property type="match status" value="1"/>
</dbReference>
<comment type="caution">
    <text evidence="4">The sequence shown here is derived from an EMBL/GenBank/DDBJ whole genome shotgun (WGS) entry which is preliminary data.</text>
</comment>
<dbReference type="OrthoDB" id="7729168at2759"/>
<dbReference type="InterPro" id="IPR036770">
    <property type="entry name" value="Ankyrin_rpt-contain_sf"/>
</dbReference>
<gene>
    <name evidence="4" type="ORF">KP509_02G098000</name>
</gene>
<dbReference type="Proteomes" id="UP000825935">
    <property type="component" value="Chromosome 2"/>
</dbReference>
<dbReference type="SMART" id="SM00248">
    <property type="entry name" value="ANK"/>
    <property type="match status" value="3"/>
</dbReference>
<dbReference type="PANTHER" id="PTHR24171">
    <property type="entry name" value="ANKYRIN REPEAT DOMAIN-CONTAINING PROTEIN 39-RELATED"/>
    <property type="match status" value="1"/>
</dbReference>
<organism evidence="4 5">
    <name type="scientific">Ceratopteris richardii</name>
    <name type="common">Triangle waterfern</name>
    <dbReference type="NCBI Taxonomy" id="49495"/>
    <lineage>
        <taxon>Eukaryota</taxon>
        <taxon>Viridiplantae</taxon>
        <taxon>Streptophyta</taxon>
        <taxon>Embryophyta</taxon>
        <taxon>Tracheophyta</taxon>
        <taxon>Polypodiopsida</taxon>
        <taxon>Polypodiidae</taxon>
        <taxon>Polypodiales</taxon>
        <taxon>Pteridineae</taxon>
        <taxon>Pteridaceae</taxon>
        <taxon>Parkerioideae</taxon>
        <taxon>Ceratopteris</taxon>
    </lineage>
</organism>
<accession>A0A8T2V8Z8</accession>
<evidence type="ECO:0000313" key="4">
    <source>
        <dbReference type="EMBL" id="KAH7444917.1"/>
    </source>
</evidence>
<evidence type="ECO:0008006" key="6">
    <source>
        <dbReference type="Google" id="ProtNLM"/>
    </source>
</evidence>